<feature type="domain" description="VOC" evidence="1">
    <location>
        <begin position="6"/>
        <end position="122"/>
    </location>
</feature>
<sequence length="125" mass="13199">MTAFNGIGWFEVGTDDSAAAERFYGDVFGWTVAGDPSRSTDPAYRFFATGDPEGLRGGLFATAGRGPNYAIFAVRVADVEDTCRRIEAAGGKVERPARTNAGGVTFAHVLDPAGNLFGVFAVNRS</sequence>
<organism evidence="2 3">
    <name type="scientific">Dactylosporangium sucinum</name>
    <dbReference type="NCBI Taxonomy" id="1424081"/>
    <lineage>
        <taxon>Bacteria</taxon>
        <taxon>Bacillati</taxon>
        <taxon>Actinomycetota</taxon>
        <taxon>Actinomycetes</taxon>
        <taxon>Micromonosporales</taxon>
        <taxon>Micromonosporaceae</taxon>
        <taxon>Dactylosporangium</taxon>
    </lineage>
</organism>
<dbReference type="Gene3D" id="3.10.180.10">
    <property type="entry name" value="2,3-Dihydroxybiphenyl 1,2-Dioxygenase, domain 1"/>
    <property type="match status" value="1"/>
</dbReference>
<dbReference type="SUPFAM" id="SSF54593">
    <property type="entry name" value="Glyoxalase/Bleomycin resistance protein/Dihydroxybiphenyl dioxygenase"/>
    <property type="match status" value="1"/>
</dbReference>
<name>A0A917U629_9ACTN</name>
<evidence type="ECO:0000313" key="3">
    <source>
        <dbReference type="Proteomes" id="UP000642070"/>
    </source>
</evidence>
<keyword evidence="3" id="KW-1185">Reference proteome</keyword>
<evidence type="ECO:0000313" key="2">
    <source>
        <dbReference type="EMBL" id="GGM55664.1"/>
    </source>
</evidence>
<dbReference type="Pfam" id="PF00903">
    <property type="entry name" value="Glyoxalase"/>
    <property type="match status" value="1"/>
</dbReference>
<dbReference type="PROSITE" id="PS51819">
    <property type="entry name" value="VOC"/>
    <property type="match status" value="1"/>
</dbReference>
<proteinExistence type="predicted"/>
<dbReference type="RefSeq" id="WP_190253973.1">
    <property type="nucleotide sequence ID" value="NZ_BMPI01000038.1"/>
</dbReference>
<dbReference type="Proteomes" id="UP000642070">
    <property type="component" value="Unassembled WGS sequence"/>
</dbReference>
<dbReference type="InterPro" id="IPR037523">
    <property type="entry name" value="VOC_core"/>
</dbReference>
<dbReference type="InterPro" id="IPR029068">
    <property type="entry name" value="Glyas_Bleomycin-R_OHBP_Dase"/>
</dbReference>
<gene>
    <name evidence="2" type="ORF">GCM10007977_066680</name>
</gene>
<dbReference type="PANTHER" id="PTHR33993">
    <property type="entry name" value="GLYOXALASE-RELATED"/>
    <property type="match status" value="1"/>
</dbReference>
<evidence type="ECO:0000259" key="1">
    <source>
        <dbReference type="PROSITE" id="PS51819"/>
    </source>
</evidence>
<dbReference type="EMBL" id="BMPI01000038">
    <property type="protein sequence ID" value="GGM55664.1"/>
    <property type="molecule type" value="Genomic_DNA"/>
</dbReference>
<comment type="caution">
    <text evidence="2">The sequence shown here is derived from an EMBL/GenBank/DDBJ whole genome shotgun (WGS) entry which is preliminary data.</text>
</comment>
<dbReference type="AlphaFoldDB" id="A0A917U629"/>
<dbReference type="InterPro" id="IPR052164">
    <property type="entry name" value="Anthracycline_SecMetBiosynth"/>
</dbReference>
<reference evidence="2" key="2">
    <citation type="submission" date="2020-09" db="EMBL/GenBank/DDBJ databases">
        <authorList>
            <person name="Sun Q."/>
            <person name="Ohkuma M."/>
        </authorList>
    </citation>
    <scope>NUCLEOTIDE SEQUENCE</scope>
    <source>
        <strain evidence="2">JCM 19831</strain>
    </source>
</reference>
<protein>
    <submittedName>
        <fullName evidence="2">Glyoxalase</fullName>
    </submittedName>
</protein>
<reference evidence="2" key="1">
    <citation type="journal article" date="2014" name="Int. J. Syst. Evol. Microbiol.">
        <title>Complete genome sequence of Corynebacterium casei LMG S-19264T (=DSM 44701T), isolated from a smear-ripened cheese.</title>
        <authorList>
            <consortium name="US DOE Joint Genome Institute (JGI-PGF)"/>
            <person name="Walter F."/>
            <person name="Albersmeier A."/>
            <person name="Kalinowski J."/>
            <person name="Ruckert C."/>
        </authorList>
    </citation>
    <scope>NUCLEOTIDE SEQUENCE</scope>
    <source>
        <strain evidence="2">JCM 19831</strain>
    </source>
</reference>
<accession>A0A917U629</accession>
<dbReference type="CDD" id="cd07247">
    <property type="entry name" value="SgaA_N_like"/>
    <property type="match status" value="1"/>
</dbReference>
<dbReference type="InterPro" id="IPR004360">
    <property type="entry name" value="Glyas_Fos-R_dOase_dom"/>
</dbReference>